<dbReference type="RefSeq" id="WP_272776535.1">
    <property type="nucleotide sequence ID" value="NZ_JAQQLI010000009.1"/>
</dbReference>
<evidence type="ECO:0000259" key="7">
    <source>
        <dbReference type="PROSITE" id="PS51352"/>
    </source>
</evidence>
<proteinExistence type="inferred from homology"/>
<dbReference type="PROSITE" id="PS51352">
    <property type="entry name" value="THIOREDOXIN_2"/>
    <property type="match status" value="1"/>
</dbReference>
<reference evidence="8" key="2">
    <citation type="submission" date="2023-02" db="EMBL/GenBank/DDBJ databases">
        <authorList>
            <person name="Rayyan A."/>
            <person name="Meyer T."/>
            <person name="Kyndt J.A."/>
        </authorList>
    </citation>
    <scope>NUCLEOTIDE SEQUENCE</scope>
    <source>
        <strain evidence="8">DSM 9987</strain>
    </source>
</reference>
<dbReference type="EMBL" id="JAQQLI010000009">
    <property type="protein sequence ID" value="MDC7785690.1"/>
    <property type="molecule type" value="Genomic_DNA"/>
</dbReference>
<keyword evidence="2" id="KW-0813">Transport</keyword>
<accession>A0ABT5J9F2</accession>
<dbReference type="InterPro" id="IPR005746">
    <property type="entry name" value="Thioredoxin"/>
</dbReference>
<comment type="caution">
    <text evidence="8">The sequence shown here is derived from an EMBL/GenBank/DDBJ whole genome shotgun (WGS) entry which is preliminary data.</text>
</comment>
<dbReference type="Pfam" id="PF00085">
    <property type="entry name" value="Thioredoxin"/>
    <property type="match status" value="1"/>
</dbReference>
<keyword evidence="9" id="KW-1185">Reference proteome</keyword>
<reference evidence="8" key="1">
    <citation type="journal article" date="2023" name="Microbiol Resour">
        <title>Genome Sequences of Rhodoplanes serenus and Two Thermotolerant Strains, Rhodoplanes tepidamans and 'Rhodoplanes cryptolactis,' Further Refine the Genus.</title>
        <authorList>
            <person name="Rayyan A.A."/>
            <person name="Kyndt J.A."/>
        </authorList>
    </citation>
    <scope>NUCLEOTIDE SEQUENCE</scope>
    <source>
        <strain evidence="8">DSM 9987</strain>
    </source>
</reference>
<evidence type="ECO:0000256" key="2">
    <source>
        <dbReference type="ARBA" id="ARBA00022448"/>
    </source>
</evidence>
<dbReference type="PIRSF" id="PIRSF000077">
    <property type="entry name" value="Thioredoxin"/>
    <property type="match status" value="1"/>
</dbReference>
<dbReference type="PROSITE" id="PS00194">
    <property type="entry name" value="THIOREDOXIN_1"/>
    <property type="match status" value="1"/>
</dbReference>
<dbReference type="Proteomes" id="UP001165652">
    <property type="component" value="Unassembled WGS sequence"/>
</dbReference>
<protein>
    <recommendedName>
        <fullName evidence="6">Thioredoxin</fullName>
    </recommendedName>
</protein>
<evidence type="ECO:0000256" key="5">
    <source>
        <dbReference type="ARBA" id="ARBA00023284"/>
    </source>
</evidence>
<keyword evidence="5" id="KW-0676">Redox-active center</keyword>
<comment type="similarity">
    <text evidence="1 6">Belongs to the thioredoxin family.</text>
</comment>
<organism evidence="8 9">
    <name type="scientific">Rhodoplanes tepidamans</name>
    <name type="common">Rhodoplanes cryptolactis</name>
    <dbReference type="NCBI Taxonomy" id="200616"/>
    <lineage>
        <taxon>Bacteria</taxon>
        <taxon>Pseudomonadati</taxon>
        <taxon>Pseudomonadota</taxon>
        <taxon>Alphaproteobacteria</taxon>
        <taxon>Hyphomicrobiales</taxon>
        <taxon>Nitrobacteraceae</taxon>
        <taxon>Rhodoplanes</taxon>
    </lineage>
</organism>
<dbReference type="InterPro" id="IPR013766">
    <property type="entry name" value="Thioredoxin_domain"/>
</dbReference>
<dbReference type="Gene3D" id="3.40.30.10">
    <property type="entry name" value="Glutaredoxin"/>
    <property type="match status" value="1"/>
</dbReference>
<gene>
    <name evidence="8" type="ORF">PQJ73_08350</name>
</gene>
<dbReference type="PANTHER" id="PTHR45663">
    <property type="entry name" value="GEO12009P1"/>
    <property type="match status" value="1"/>
</dbReference>
<evidence type="ECO:0000256" key="6">
    <source>
        <dbReference type="PIRNR" id="PIRNR000077"/>
    </source>
</evidence>
<sequence length="109" mass="11999">MNETGFAVFTERTFEVEVLGRSGLTLVDFWSEGCAPCRQLGRLLQQLATEIPSGVRIGTVQIEENPALAERLGVHAAPTLMFFKDGTLVATRTGVDRRQVLKKLVETHA</sequence>
<keyword evidence="4" id="KW-1015">Disulfide bond</keyword>
<dbReference type="SUPFAM" id="SSF52833">
    <property type="entry name" value="Thioredoxin-like"/>
    <property type="match status" value="1"/>
</dbReference>
<evidence type="ECO:0000256" key="3">
    <source>
        <dbReference type="ARBA" id="ARBA00022982"/>
    </source>
</evidence>
<keyword evidence="3" id="KW-0249">Electron transport</keyword>
<dbReference type="CDD" id="cd02947">
    <property type="entry name" value="TRX_family"/>
    <property type="match status" value="1"/>
</dbReference>
<dbReference type="InterPro" id="IPR017937">
    <property type="entry name" value="Thioredoxin_CS"/>
</dbReference>
<dbReference type="PANTHER" id="PTHR45663:SF11">
    <property type="entry name" value="GEO12009P1"/>
    <property type="match status" value="1"/>
</dbReference>
<evidence type="ECO:0000313" key="8">
    <source>
        <dbReference type="EMBL" id="MDC7785690.1"/>
    </source>
</evidence>
<evidence type="ECO:0000256" key="1">
    <source>
        <dbReference type="ARBA" id="ARBA00008987"/>
    </source>
</evidence>
<name>A0ABT5J9F2_RHOTP</name>
<evidence type="ECO:0000313" key="9">
    <source>
        <dbReference type="Proteomes" id="UP001165652"/>
    </source>
</evidence>
<feature type="domain" description="Thioredoxin" evidence="7">
    <location>
        <begin position="1"/>
        <end position="109"/>
    </location>
</feature>
<dbReference type="InterPro" id="IPR036249">
    <property type="entry name" value="Thioredoxin-like_sf"/>
</dbReference>
<evidence type="ECO:0000256" key="4">
    <source>
        <dbReference type="ARBA" id="ARBA00023157"/>
    </source>
</evidence>